<dbReference type="EMBL" id="LSRF01000001">
    <property type="protein sequence ID" value="KXP15063.1"/>
    <property type="molecule type" value="Genomic_DNA"/>
</dbReference>
<reference evidence="6" key="1">
    <citation type="submission" date="2016-02" db="EMBL/GenBank/DDBJ databases">
        <authorList>
            <person name="Wen L."/>
            <person name="He K."/>
            <person name="Yang H."/>
        </authorList>
    </citation>
    <scope>NUCLEOTIDE SEQUENCE [LARGE SCALE GENOMIC DNA]</scope>
    <source>
        <strain evidence="6">JCM 15929</strain>
    </source>
</reference>
<evidence type="ECO:0000313" key="6">
    <source>
        <dbReference type="Proteomes" id="UP000070258"/>
    </source>
</evidence>
<evidence type="ECO:0000256" key="1">
    <source>
        <dbReference type="ARBA" id="ARBA00022676"/>
    </source>
</evidence>
<dbReference type="Pfam" id="PF13439">
    <property type="entry name" value="Glyco_transf_4"/>
    <property type="match status" value="1"/>
</dbReference>
<dbReference type="GO" id="GO:1903509">
    <property type="term" value="P:liposaccharide metabolic process"/>
    <property type="evidence" value="ECO:0007669"/>
    <property type="project" value="UniProtKB-ARBA"/>
</dbReference>
<dbReference type="Pfam" id="PF00534">
    <property type="entry name" value="Glycos_transf_1"/>
    <property type="match status" value="1"/>
</dbReference>
<dbReference type="InterPro" id="IPR050194">
    <property type="entry name" value="Glycosyltransferase_grp1"/>
</dbReference>
<evidence type="ECO:0000259" key="3">
    <source>
        <dbReference type="Pfam" id="PF00534"/>
    </source>
</evidence>
<proteinExistence type="predicted"/>
<feature type="domain" description="Glycosyl transferase family 1" evidence="3">
    <location>
        <begin position="203"/>
        <end position="332"/>
    </location>
</feature>
<dbReference type="Gene3D" id="3.40.50.2000">
    <property type="entry name" value="Glycogen Phosphorylase B"/>
    <property type="match status" value="2"/>
</dbReference>
<dbReference type="InterPro" id="IPR001296">
    <property type="entry name" value="Glyco_trans_1"/>
</dbReference>
<dbReference type="STRING" id="239498.AXK60_04155"/>
<keyword evidence="2 5" id="KW-0808">Transferase</keyword>
<dbReference type="AlphaFoldDB" id="A0A138AX85"/>
<accession>A0A138AX85</accession>
<dbReference type="GO" id="GO:0016757">
    <property type="term" value="F:glycosyltransferase activity"/>
    <property type="evidence" value="ECO:0007669"/>
    <property type="project" value="UniProtKB-KW"/>
</dbReference>
<evidence type="ECO:0000259" key="4">
    <source>
        <dbReference type="Pfam" id="PF13439"/>
    </source>
</evidence>
<dbReference type="InterPro" id="IPR028098">
    <property type="entry name" value="Glyco_trans_4-like_N"/>
</dbReference>
<dbReference type="RefSeq" id="WP_068569752.1">
    <property type="nucleotide sequence ID" value="NZ_LSRF01000001.1"/>
</dbReference>
<gene>
    <name evidence="5" type="ORF">AXK60_04155</name>
</gene>
<keyword evidence="1" id="KW-0328">Glycosyltransferase</keyword>
<dbReference type="PANTHER" id="PTHR45947">
    <property type="entry name" value="SULFOQUINOVOSYL TRANSFERASE SQD2"/>
    <property type="match status" value="1"/>
</dbReference>
<dbReference type="OrthoDB" id="9801573at2"/>
<dbReference type="PANTHER" id="PTHR45947:SF3">
    <property type="entry name" value="SULFOQUINOVOSYL TRANSFERASE SQD2"/>
    <property type="match status" value="1"/>
</dbReference>
<protein>
    <submittedName>
        <fullName evidence="5">Glycosyl transferase family 1</fullName>
    </submittedName>
</protein>
<name>A0A138AX85_9ACTN</name>
<organism evidence="5 6">
    <name type="scientific">Tsukamurella pseudospumae</name>
    <dbReference type="NCBI Taxonomy" id="239498"/>
    <lineage>
        <taxon>Bacteria</taxon>
        <taxon>Bacillati</taxon>
        <taxon>Actinomycetota</taxon>
        <taxon>Actinomycetes</taxon>
        <taxon>Mycobacteriales</taxon>
        <taxon>Tsukamurellaceae</taxon>
        <taxon>Tsukamurella</taxon>
    </lineage>
</organism>
<dbReference type="GO" id="GO:1901137">
    <property type="term" value="P:carbohydrate derivative biosynthetic process"/>
    <property type="evidence" value="ECO:0007669"/>
    <property type="project" value="UniProtKB-ARBA"/>
</dbReference>
<comment type="caution">
    <text evidence="5">The sequence shown here is derived from an EMBL/GenBank/DDBJ whole genome shotgun (WGS) entry which is preliminary data.</text>
</comment>
<dbReference type="SUPFAM" id="SSF53756">
    <property type="entry name" value="UDP-Glycosyltransferase/glycogen phosphorylase"/>
    <property type="match status" value="1"/>
</dbReference>
<feature type="domain" description="Glycosyltransferase subfamily 4-like N-terminal" evidence="4">
    <location>
        <begin position="15"/>
        <end position="192"/>
    </location>
</feature>
<dbReference type="Proteomes" id="UP000070258">
    <property type="component" value="Unassembled WGS sequence"/>
</dbReference>
<sequence length="368" mass="39249">MTRIAVVHERWTEQGGSENVVRALAEEWPDARVHVAFADPRSVPPELRDRIAVTGLDRVHRAVGRRAHAPLIPLAPAAWGRHPADPDVDAVVISHHAVGVSAARAWAGVPVIAYVHSPARWAWMPEQRSVESHGPVGRLALAALAARTRAVETAAVPHLSVVVANSTAVAHRIERWWGVPARVVAPPVDVDRFTPDGAAPGGYFLVAGRLVPARRVDLAIRAAQRAGVRLVVAGEGRHDAALRELAGPETTFLGRVSDTEMVHLQRDAIATIMPAEEDFGIVPVEAMASGTPVIARAAGGALDTVVPGTSGVLVPDGVDEDFVAALAEAIRDFRRGDFDPALLRAHAELYSAPMFRLRMREVVDGVAG</sequence>
<evidence type="ECO:0000256" key="2">
    <source>
        <dbReference type="ARBA" id="ARBA00022679"/>
    </source>
</evidence>
<evidence type="ECO:0000313" key="5">
    <source>
        <dbReference type="EMBL" id="KXP15063.1"/>
    </source>
</evidence>